<dbReference type="InterPro" id="IPR012475">
    <property type="entry name" value="Fungal_lectin"/>
</dbReference>
<dbReference type="GeneID" id="4395439"/>
<dbReference type="Gene3D" id="2.120.10.70">
    <property type="entry name" value="Fucose-specific lectin"/>
    <property type="match status" value="1"/>
</dbReference>
<dbReference type="VEuPathDB" id="FungiDB:CHGG_08537"/>
<dbReference type="InParanoid" id="Q2GU17"/>
<keyword evidence="3" id="KW-1185">Reference proteome</keyword>
<proteinExistence type="inferred from homology"/>
<protein>
    <submittedName>
        <fullName evidence="2">Uncharacterized protein</fullName>
    </submittedName>
</protein>
<gene>
    <name evidence="2" type="ORF">CHGG_08537</name>
</gene>
<dbReference type="OrthoDB" id="3215839at2759"/>
<reference evidence="3" key="1">
    <citation type="journal article" date="2015" name="Genome Announc.">
        <title>Draft genome sequence of the cellulolytic fungus Chaetomium globosum.</title>
        <authorList>
            <person name="Cuomo C.A."/>
            <person name="Untereiner W.A."/>
            <person name="Ma L.-J."/>
            <person name="Grabherr M."/>
            <person name="Birren B.W."/>
        </authorList>
    </citation>
    <scope>NUCLEOTIDE SEQUENCE [LARGE SCALE GENOMIC DNA]</scope>
    <source>
        <strain evidence="3">ATCC 6205 / CBS 148.51 / DSM 1962 / NBRC 6347 / NRRL 1970</strain>
    </source>
</reference>
<dbReference type="RefSeq" id="XP_001226464.1">
    <property type="nucleotide sequence ID" value="XM_001226463.1"/>
</dbReference>
<sequence>MSAVLLPDSRITSMVMGDDIFAYAQAYDGDLYQFVGAVDDGVAYYGQRRKSGVIIERLRGSKPGPNAPKLFTPLAAVSFVDELNKPMAEKFVFYLDDNNILHDQYYNSTTNNEFQHGTLSSLKIECAHYSSLAAVTIKGDVVNHMCVFYQTPGKDGAVKMVSFAGWHRTWELGQANLRDPPLYGTSLTAVPPRPRHSGAEWLGPGQTQDSRYTTSKWTTMLLGVDRARQPLPLSGYDNDGKPVAFPPHTSLTAVDNGSQLHLIYKSHSGKVKVIRLDPNQGLQVPELFFHDLNVAPRSYISACLAPNTGINTSIVLFYQVLDEVSRKVQMTARVVSRPTAAASGTQWNVSDKEILGRCDVHL</sequence>
<dbReference type="Proteomes" id="UP000001056">
    <property type="component" value="Unassembled WGS sequence"/>
</dbReference>
<evidence type="ECO:0000256" key="1">
    <source>
        <dbReference type="ARBA" id="ARBA00009042"/>
    </source>
</evidence>
<dbReference type="HOGENOM" id="CLU_804208_0_0_1"/>
<accession>Q2GU17</accession>
<dbReference type="AlphaFoldDB" id="Q2GU17"/>
<evidence type="ECO:0000313" key="3">
    <source>
        <dbReference type="Proteomes" id="UP000001056"/>
    </source>
</evidence>
<evidence type="ECO:0000313" key="2">
    <source>
        <dbReference type="EMBL" id="EAQ84523.1"/>
    </source>
</evidence>
<dbReference type="Pfam" id="PF07938">
    <property type="entry name" value="Fungal_lectin"/>
    <property type="match status" value="1"/>
</dbReference>
<organism evidence="2 3">
    <name type="scientific">Chaetomium globosum (strain ATCC 6205 / CBS 148.51 / DSM 1962 / NBRC 6347 / NRRL 1970)</name>
    <name type="common">Soil fungus</name>
    <dbReference type="NCBI Taxonomy" id="306901"/>
    <lineage>
        <taxon>Eukaryota</taxon>
        <taxon>Fungi</taxon>
        <taxon>Dikarya</taxon>
        <taxon>Ascomycota</taxon>
        <taxon>Pezizomycotina</taxon>
        <taxon>Sordariomycetes</taxon>
        <taxon>Sordariomycetidae</taxon>
        <taxon>Sordariales</taxon>
        <taxon>Chaetomiaceae</taxon>
        <taxon>Chaetomium</taxon>
    </lineage>
</organism>
<name>Q2GU17_CHAGB</name>
<dbReference type="SUPFAM" id="SSF89372">
    <property type="entry name" value="Fucose-specific lectin"/>
    <property type="match status" value="1"/>
</dbReference>
<comment type="similarity">
    <text evidence="1">Belongs to the fungal fucose-specific lectin family.</text>
</comment>
<dbReference type="EMBL" id="CH408034">
    <property type="protein sequence ID" value="EAQ84523.1"/>
    <property type="molecule type" value="Genomic_DNA"/>
</dbReference>